<dbReference type="EMBL" id="JBHUJD010000004">
    <property type="protein sequence ID" value="MFD2309622.1"/>
    <property type="molecule type" value="Genomic_DNA"/>
</dbReference>
<feature type="transmembrane region" description="Helical" evidence="2">
    <location>
        <begin position="6"/>
        <end position="26"/>
    </location>
</feature>
<dbReference type="Pfam" id="PF05545">
    <property type="entry name" value="FixQ"/>
    <property type="match status" value="1"/>
</dbReference>
<evidence type="ECO:0000313" key="4">
    <source>
        <dbReference type="Proteomes" id="UP001597425"/>
    </source>
</evidence>
<evidence type="ECO:0000256" key="2">
    <source>
        <dbReference type="SAM" id="Phobius"/>
    </source>
</evidence>
<dbReference type="Proteomes" id="UP001597425">
    <property type="component" value="Unassembled WGS sequence"/>
</dbReference>
<dbReference type="CDD" id="cd01324">
    <property type="entry name" value="cbb3_Oxidase_CcoQ"/>
    <property type="match status" value="1"/>
</dbReference>
<reference evidence="4" key="1">
    <citation type="journal article" date="2019" name="Int. J. Syst. Evol. Microbiol.">
        <title>The Global Catalogue of Microorganisms (GCM) 10K type strain sequencing project: providing services to taxonomists for standard genome sequencing and annotation.</title>
        <authorList>
            <consortium name="The Broad Institute Genomics Platform"/>
            <consortium name="The Broad Institute Genome Sequencing Center for Infectious Disease"/>
            <person name="Wu L."/>
            <person name="Ma J."/>
        </authorList>
    </citation>
    <scope>NUCLEOTIDE SEQUENCE [LARGE SCALE GENOMIC DNA]</scope>
    <source>
        <strain evidence="4">KCTC 12848</strain>
    </source>
</reference>
<feature type="compositionally biased region" description="Basic and acidic residues" evidence="1">
    <location>
        <begin position="91"/>
        <end position="100"/>
    </location>
</feature>
<organism evidence="3 4">
    <name type="scientific">Microbulbifer halophilus</name>
    <dbReference type="NCBI Taxonomy" id="453963"/>
    <lineage>
        <taxon>Bacteria</taxon>
        <taxon>Pseudomonadati</taxon>
        <taxon>Pseudomonadota</taxon>
        <taxon>Gammaproteobacteria</taxon>
        <taxon>Cellvibrionales</taxon>
        <taxon>Microbulbiferaceae</taxon>
        <taxon>Microbulbifer</taxon>
    </lineage>
</organism>
<evidence type="ECO:0000256" key="1">
    <source>
        <dbReference type="SAM" id="MobiDB-lite"/>
    </source>
</evidence>
<comment type="caution">
    <text evidence="3">The sequence shown here is derived from an EMBL/GenBank/DDBJ whole genome shotgun (WGS) entry which is preliminary data.</text>
</comment>
<feature type="region of interest" description="Disordered" evidence="1">
    <location>
        <begin position="36"/>
        <end position="100"/>
    </location>
</feature>
<accession>A0ABW5E8K5</accession>
<keyword evidence="4" id="KW-1185">Reference proteome</keyword>
<evidence type="ECO:0000313" key="3">
    <source>
        <dbReference type="EMBL" id="MFD2309622.1"/>
    </source>
</evidence>
<keyword evidence="2" id="KW-1133">Transmembrane helix</keyword>
<dbReference type="InterPro" id="IPR008621">
    <property type="entry name" value="Cbb3-typ_cyt_oxidase_comp"/>
</dbReference>
<protein>
    <submittedName>
        <fullName evidence="3">Cbb3-type cytochrome oxidase subunit 3</fullName>
    </submittedName>
</protein>
<feature type="compositionally biased region" description="Polar residues" evidence="1">
    <location>
        <begin position="75"/>
        <end position="87"/>
    </location>
</feature>
<proteinExistence type="predicted"/>
<gene>
    <name evidence="3" type="ORF">ACFSKX_04260</name>
</gene>
<keyword evidence="2" id="KW-0472">Membrane</keyword>
<name>A0ABW5E8K5_9GAMM</name>
<dbReference type="RefSeq" id="WP_265720247.1">
    <property type="nucleotide sequence ID" value="NZ_JAPIVK010000002.1"/>
</dbReference>
<keyword evidence="2" id="KW-0812">Transmembrane</keyword>
<sequence>MNIDTLRIIAVVLGALAFLGVCWWAFSPSRRKRFEEDARLPFADEEKSGRSAQSADRDSDRASKEESGSTGQKGGSSARQNGLSAGSDSAGAEKKGQDKQ</sequence>
<feature type="compositionally biased region" description="Basic and acidic residues" evidence="1">
    <location>
        <begin position="36"/>
        <end position="67"/>
    </location>
</feature>